<evidence type="ECO:0008006" key="6">
    <source>
        <dbReference type="Google" id="ProtNLM"/>
    </source>
</evidence>
<dbReference type="Proteomes" id="UP000680038">
    <property type="component" value="Unassembled WGS sequence"/>
</dbReference>
<dbReference type="AlphaFoldDB" id="A0A916JHK6"/>
<dbReference type="GO" id="GO:0016989">
    <property type="term" value="F:sigma factor antagonist activity"/>
    <property type="evidence" value="ECO:0007669"/>
    <property type="project" value="TreeGrafter"/>
</dbReference>
<evidence type="ECO:0000256" key="1">
    <source>
        <dbReference type="SAM" id="Phobius"/>
    </source>
</evidence>
<name>A0A916JHK6_9BACT</name>
<protein>
    <recommendedName>
        <fullName evidence="6">FecR family protein</fullName>
    </recommendedName>
</protein>
<keyword evidence="1" id="KW-0812">Transmembrane</keyword>
<dbReference type="Pfam" id="PF16344">
    <property type="entry name" value="FecR_C"/>
    <property type="match status" value="1"/>
</dbReference>
<keyword evidence="1" id="KW-0472">Membrane</keyword>
<accession>A0A916JHK6</accession>
<dbReference type="InterPro" id="IPR006860">
    <property type="entry name" value="FecR"/>
</dbReference>
<dbReference type="PANTHER" id="PTHR30273">
    <property type="entry name" value="PERIPLASMIC SIGNAL SENSOR AND SIGMA FACTOR ACTIVATOR FECR-RELATED"/>
    <property type="match status" value="1"/>
</dbReference>
<evidence type="ECO:0000313" key="5">
    <source>
        <dbReference type="Proteomes" id="UP000680038"/>
    </source>
</evidence>
<dbReference type="Pfam" id="PF04773">
    <property type="entry name" value="FecR"/>
    <property type="match status" value="1"/>
</dbReference>
<sequence>MKRTMDKKEIQELLYRYRYGECSQDEVDRIKLWYDSLNEDVSAELDEQDKQLLENRLLLRIRENITETESIHAAIERRIWWKSPLWYAGIAAMLIISVTYFLFFDKGTRYSLLENEQVFINTPADKLIIKENKTDQAISLVLDDKSVVTLSPGSRIVYPAKFNSSVRDVQLTGDAFFEIARNPQVPFYVYSGRLITRVLGTSFRIKTNTQNKALEVEVVTGKVSVFENKRAFNKMDSAAIDHGVVLTPNQRAIYFSESRHLTTGLVATPVKLQVKQAQPVQVFNNISLLEIAAALQAEYGIEIVFANEGMEKCTFTGDLSDMPLYEKMDLICKSNLAEYEVKGTRILINGHGCD</sequence>
<evidence type="ECO:0000259" key="2">
    <source>
        <dbReference type="Pfam" id="PF04773"/>
    </source>
</evidence>
<dbReference type="Gene3D" id="3.55.50.30">
    <property type="match status" value="1"/>
</dbReference>
<feature type="transmembrane region" description="Helical" evidence="1">
    <location>
        <begin position="85"/>
        <end position="104"/>
    </location>
</feature>
<evidence type="ECO:0000313" key="4">
    <source>
        <dbReference type="EMBL" id="CAG5011639.1"/>
    </source>
</evidence>
<dbReference type="InterPro" id="IPR012373">
    <property type="entry name" value="Ferrdict_sens_TM"/>
</dbReference>
<keyword evidence="5" id="KW-1185">Reference proteome</keyword>
<evidence type="ECO:0000259" key="3">
    <source>
        <dbReference type="Pfam" id="PF16344"/>
    </source>
</evidence>
<dbReference type="InterPro" id="IPR032508">
    <property type="entry name" value="FecR_C"/>
</dbReference>
<organism evidence="4 5">
    <name type="scientific">Dyadobacter helix</name>
    <dbReference type="NCBI Taxonomy" id="2822344"/>
    <lineage>
        <taxon>Bacteria</taxon>
        <taxon>Pseudomonadati</taxon>
        <taxon>Bacteroidota</taxon>
        <taxon>Cytophagia</taxon>
        <taxon>Cytophagales</taxon>
        <taxon>Spirosomataceae</taxon>
        <taxon>Dyadobacter</taxon>
    </lineage>
</organism>
<gene>
    <name evidence="4" type="ORF">DYBT9275_04990</name>
</gene>
<feature type="domain" description="Protein FecR C-terminal" evidence="3">
    <location>
        <begin position="282"/>
        <end position="348"/>
    </location>
</feature>
<dbReference type="PANTHER" id="PTHR30273:SF2">
    <property type="entry name" value="PROTEIN FECR"/>
    <property type="match status" value="1"/>
</dbReference>
<feature type="domain" description="FecR protein" evidence="2">
    <location>
        <begin position="134"/>
        <end position="223"/>
    </location>
</feature>
<dbReference type="EMBL" id="CAJRAF010000002">
    <property type="protein sequence ID" value="CAG5011639.1"/>
    <property type="molecule type" value="Genomic_DNA"/>
</dbReference>
<comment type="caution">
    <text evidence="4">The sequence shown here is derived from an EMBL/GenBank/DDBJ whole genome shotgun (WGS) entry which is preliminary data.</text>
</comment>
<dbReference type="Gene3D" id="2.60.120.1440">
    <property type="match status" value="1"/>
</dbReference>
<reference evidence="4" key="1">
    <citation type="submission" date="2021-04" db="EMBL/GenBank/DDBJ databases">
        <authorList>
            <person name="Rodrigo-Torres L."/>
            <person name="Arahal R. D."/>
            <person name="Lucena T."/>
        </authorList>
    </citation>
    <scope>NUCLEOTIDE SEQUENCE</scope>
    <source>
        <strain evidence="4">CECT 9275</strain>
    </source>
</reference>
<keyword evidence="1" id="KW-1133">Transmembrane helix</keyword>
<dbReference type="PIRSF" id="PIRSF018266">
    <property type="entry name" value="FecR"/>
    <property type="match status" value="1"/>
</dbReference>
<dbReference type="RefSeq" id="WP_229252918.1">
    <property type="nucleotide sequence ID" value="NZ_CAJRAF010000002.1"/>
</dbReference>
<proteinExistence type="predicted"/>